<dbReference type="Proteomes" id="UP000032266">
    <property type="component" value="Chromosome"/>
</dbReference>
<gene>
    <name evidence="1" type="ORF">YC6258_02695</name>
</gene>
<keyword evidence="2" id="KW-1185">Reference proteome</keyword>
<dbReference type="AlphaFoldDB" id="A0A0C5VN30"/>
<accession>A0A0C5VN30</accession>
<evidence type="ECO:0000313" key="1">
    <source>
        <dbReference type="EMBL" id="AJQ94733.1"/>
    </source>
</evidence>
<proteinExistence type="predicted"/>
<protein>
    <recommendedName>
        <fullName evidence="3">2-phosphoglycerate kinase</fullName>
    </recommendedName>
</protein>
<dbReference type="InterPro" id="IPR027417">
    <property type="entry name" value="P-loop_NTPase"/>
</dbReference>
<organism evidence="1 2">
    <name type="scientific">Gynuella sunshinyii YC6258</name>
    <dbReference type="NCBI Taxonomy" id="1445510"/>
    <lineage>
        <taxon>Bacteria</taxon>
        <taxon>Pseudomonadati</taxon>
        <taxon>Pseudomonadota</taxon>
        <taxon>Gammaproteobacteria</taxon>
        <taxon>Oceanospirillales</taxon>
        <taxon>Saccharospirillaceae</taxon>
        <taxon>Gynuella</taxon>
    </lineage>
</organism>
<name>A0A0C5VN30_9GAMM</name>
<dbReference type="HOGENOM" id="CLU_1419695_0_0_6"/>
<dbReference type="EMBL" id="CP007142">
    <property type="protein sequence ID" value="AJQ94733.1"/>
    <property type="molecule type" value="Genomic_DNA"/>
</dbReference>
<dbReference type="STRING" id="1445510.YC6258_02695"/>
<evidence type="ECO:0000313" key="2">
    <source>
        <dbReference type="Proteomes" id="UP000032266"/>
    </source>
</evidence>
<dbReference type="SUPFAM" id="SSF52540">
    <property type="entry name" value="P-loop containing nucleoside triphosphate hydrolases"/>
    <property type="match status" value="1"/>
</dbReference>
<sequence length="191" mass="21332">MIILGGTSRTGKGLISQALMKLIEVPYISIDPLKMALVRSVPTYQLNPDGTSVSVSEELWPFISTLILNCVETGVEYIVEGEMLPKHVHELSENHGVSVDACFVGYKDISADEKVAQIRKHTGHPNDWTSGVSDAELYALIEEGIQYSEYLSRECHTYGIRYIDFSTNFDEGKTETLAYLAARFQARHQTN</sequence>
<dbReference type="Gene3D" id="3.40.50.300">
    <property type="entry name" value="P-loop containing nucleotide triphosphate hydrolases"/>
    <property type="match status" value="1"/>
</dbReference>
<reference evidence="1 2" key="1">
    <citation type="submission" date="2014-01" db="EMBL/GenBank/DDBJ databases">
        <title>Full genme sequencing of cellulolytic bacterium Gynuella sunshinyii YC6258T gen. nov., sp. nov.</title>
        <authorList>
            <person name="Khan H."/>
            <person name="Chung E.J."/>
            <person name="Chung Y.R."/>
        </authorList>
    </citation>
    <scope>NUCLEOTIDE SEQUENCE [LARGE SCALE GENOMIC DNA]</scope>
    <source>
        <strain evidence="1 2">YC6258</strain>
    </source>
</reference>
<evidence type="ECO:0008006" key="3">
    <source>
        <dbReference type="Google" id="ProtNLM"/>
    </source>
</evidence>
<dbReference type="KEGG" id="gsn:YC6258_02695"/>